<evidence type="ECO:0000313" key="4">
    <source>
        <dbReference type="Proteomes" id="UP001303473"/>
    </source>
</evidence>
<name>A0AAN6NE77_9PEZI</name>
<reference evidence="4" key="1">
    <citation type="journal article" date="2023" name="Mol. Phylogenet. Evol.">
        <title>Genome-scale phylogeny and comparative genomics of the fungal order Sordariales.</title>
        <authorList>
            <person name="Hensen N."/>
            <person name="Bonometti L."/>
            <person name="Westerberg I."/>
            <person name="Brannstrom I.O."/>
            <person name="Guillou S."/>
            <person name="Cros-Aarteil S."/>
            <person name="Calhoun S."/>
            <person name="Haridas S."/>
            <person name="Kuo A."/>
            <person name="Mondo S."/>
            <person name="Pangilinan J."/>
            <person name="Riley R."/>
            <person name="LaButti K."/>
            <person name="Andreopoulos B."/>
            <person name="Lipzen A."/>
            <person name="Chen C."/>
            <person name="Yan M."/>
            <person name="Daum C."/>
            <person name="Ng V."/>
            <person name="Clum A."/>
            <person name="Steindorff A."/>
            <person name="Ohm R.A."/>
            <person name="Martin F."/>
            <person name="Silar P."/>
            <person name="Natvig D.O."/>
            <person name="Lalanne C."/>
            <person name="Gautier V."/>
            <person name="Ament-Velasquez S.L."/>
            <person name="Kruys A."/>
            <person name="Hutchinson M.I."/>
            <person name="Powell A.J."/>
            <person name="Barry K."/>
            <person name="Miller A.N."/>
            <person name="Grigoriev I.V."/>
            <person name="Debuchy R."/>
            <person name="Gladieux P."/>
            <person name="Hiltunen Thoren M."/>
            <person name="Johannesson H."/>
        </authorList>
    </citation>
    <scope>NUCLEOTIDE SEQUENCE [LARGE SCALE GENOMIC DNA]</scope>
    <source>
        <strain evidence="4">CBS 340.73</strain>
    </source>
</reference>
<dbReference type="AlphaFoldDB" id="A0AAN6NE77"/>
<evidence type="ECO:0000256" key="1">
    <source>
        <dbReference type="ARBA" id="ARBA00006484"/>
    </source>
</evidence>
<dbReference type="Proteomes" id="UP001303473">
    <property type="component" value="Unassembled WGS sequence"/>
</dbReference>
<dbReference type="Pfam" id="PF00106">
    <property type="entry name" value="adh_short"/>
    <property type="match status" value="1"/>
</dbReference>
<dbReference type="InterPro" id="IPR002347">
    <property type="entry name" value="SDR_fam"/>
</dbReference>
<dbReference type="PANTHER" id="PTHR24320">
    <property type="entry name" value="RETINOL DEHYDROGENASE"/>
    <property type="match status" value="1"/>
</dbReference>
<evidence type="ECO:0000256" key="2">
    <source>
        <dbReference type="ARBA" id="ARBA00023002"/>
    </source>
</evidence>
<dbReference type="PRINTS" id="PR00081">
    <property type="entry name" value="GDHRDH"/>
</dbReference>
<dbReference type="EMBL" id="MU853776">
    <property type="protein sequence ID" value="KAK3942102.1"/>
    <property type="molecule type" value="Genomic_DNA"/>
</dbReference>
<dbReference type="GO" id="GO:0016491">
    <property type="term" value="F:oxidoreductase activity"/>
    <property type="evidence" value="ECO:0007669"/>
    <property type="project" value="UniProtKB-KW"/>
</dbReference>
<dbReference type="Gene3D" id="3.40.50.720">
    <property type="entry name" value="NAD(P)-binding Rossmann-like Domain"/>
    <property type="match status" value="1"/>
</dbReference>
<keyword evidence="2" id="KW-0560">Oxidoreductase</keyword>
<gene>
    <name evidence="3" type="ORF">QBC46DRAFT_380630</name>
</gene>
<comment type="caution">
    <text evidence="3">The sequence shown here is derived from an EMBL/GenBank/DDBJ whole genome shotgun (WGS) entry which is preliminary data.</text>
</comment>
<proteinExistence type="inferred from homology"/>
<accession>A0AAN6NE77</accession>
<dbReference type="SUPFAM" id="SSF51735">
    <property type="entry name" value="NAD(P)-binding Rossmann-fold domains"/>
    <property type="match status" value="1"/>
</dbReference>
<dbReference type="PANTHER" id="PTHR24320:SF272">
    <property type="entry name" value="NAD(P)-BINDING ROSSMANN-FOLD SUPERFAMILY PROTEIN"/>
    <property type="match status" value="1"/>
</dbReference>
<evidence type="ECO:0000313" key="3">
    <source>
        <dbReference type="EMBL" id="KAK3942102.1"/>
    </source>
</evidence>
<organism evidence="3 4">
    <name type="scientific">Diplogelasinospora grovesii</name>
    <dbReference type="NCBI Taxonomy" id="303347"/>
    <lineage>
        <taxon>Eukaryota</taxon>
        <taxon>Fungi</taxon>
        <taxon>Dikarya</taxon>
        <taxon>Ascomycota</taxon>
        <taxon>Pezizomycotina</taxon>
        <taxon>Sordariomycetes</taxon>
        <taxon>Sordariomycetidae</taxon>
        <taxon>Sordariales</taxon>
        <taxon>Diplogelasinosporaceae</taxon>
        <taxon>Diplogelasinospora</taxon>
    </lineage>
</organism>
<dbReference type="InterPro" id="IPR036291">
    <property type="entry name" value="NAD(P)-bd_dom_sf"/>
</dbReference>
<sequence length="341" mass="37304">MSSRYFESHKFENLRGPGDARPTALQIIQDENRSNDLTGKVVIITGTSSGIGITTAQAMATTGATIYCTARDLGKASSALGSLLDSPKVHLLQMDLTSLSSVKAFADEIKRRETRVNILINNAGVMFIPTHTKTADGFEMHIGVNHLAHFYLFHQLKDLLLAGSTPDFHSRVVNVSSSGHRACPAQLDDINLTKGDYSPLTAYGSSKTANIWMANQIERVYGSKGLHGYSLMPGGIRTGLQKHMEEQMAKFMESSELVRNWMKSPEQGAATNVFAAVARDLEAKGGVYLENCQVAPRVTEGLGEMGDSSMLEYGHAEWAYDQEGEARLWKLSLDMVGLRED</sequence>
<comment type="similarity">
    <text evidence="1">Belongs to the short-chain dehydrogenases/reductases (SDR) family.</text>
</comment>
<keyword evidence="4" id="KW-1185">Reference proteome</keyword>
<protein>
    <submittedName>
        <fullName evidence="3">Short-chain dehydrogenase</fullName>
    </submittedName>
</protein>